<dbReference type="AlphaFoldDB" id="A0A644VKT8"/>
<sequence>MFELLEPFQNSLASQMRSQIQSGTFSQVNLFGGPRYSLRMSFALEAARVLSCSEQGRVHCNCESCRKFTTLSDSGVLIVSQRDHKSMIETHLAAFSRLNNDFSRKALIRSIRILLLQYHPSFSPATPSQNSLYDAASVVNELLISLSQEGELSQKEAKKWADEIRSSLKNLYAANRRNTTITIGQVRAVDEWVNRTSMGSHKRFIILEAMEQTNVSARNSLLKMLEEPPEDTYFFLISEFPNRIMSTILSRVRRYVFPPLGKEAVLKYLEPYYLHDRQYESLEQFYLEGGGMDLQKNRQIAGMLYSSVQSRRYLSLTDLQQLLANVEEMDSYEYVLRAFLDLLTVALEERTLSADLAYRLSSLVNNSFSESQLFNQNGRLMLEALYYRMMEER</sequence>
<proteinExistence type="predicted"/>
<dbReference type="InterPro" id="IPR050238">
    <property type="entry name" value="DNA_Rep/Repair_Clamp_Loader"/>
</dbReference>
<evidence type="ECO:0008006" key="2">
    <source>
        <dbReference type="Google" id="ProtNLM"/>
    </source>
</evidence>
<name>A0A644VKT8_9ZZZZ</name>
<gene>
    <name evidence="1" type="ORF">SDC9_37958</name>
</gene>
<dbReference type="Pfam" id="PF13177">
    <property type="entry name" value="DNA_pol3_delta2"/>
    <property type="match status" value="2"/>
</dbReference>
<dbReference type="PANTHER" id="PTHR11669">
    <property type="entry name" value="REPLICATION FACTOR C / DNA POLYMERASE III GAMMA-TAU SUBUNIT"/>
    <property type="match status" value="1"/>
</dbReference>
<comment type="caution">
    <text evidence="1">The sequence shown here is derived from an EMBL/GenBank/DDBJ whole genome shotgun (WGS) entry which is preliminary data.</text>
</comment>
<dbReference type="InterPro" id="IPR027417">
    <property type="entry name" value="P-loop_NTPase"/>
</dbReference>
<dbReference type="Gene3D" id="3.40.50.300">
    <property type="entry name" value="P-loop containing nucleotide triphosphate hydrolases"/>
    <property type="match status" value="1"/>
</dbReference>
<dbReference type="EMBL" id="VSSQ01000342">
    <property type="protein sequence ID" value="MPL91875.1"/>
    <property type="molecule type" value="Genomic_DNA"/>
</dbReference>
<accession>A0A644VKT8</accession>
<dbReference type="SUPFAM" id="SSF52540">
    <property type="entry name" value="P-loop containing nucleoside triphosphate hydrolases"/>
    <property type="match status" value="1"/>
</dbReference>
<dbReference type="GO" id="GO:0006261">
    <property type="term" value="P:DNA-templated DNA replication"/>
    <property type="evidence" value="ECO:0007669"/>
    <property type="project" value="TreeGrafter"/>
</dbReference>
<reference evidence="1" key="1">
    <citation type="submission" date="2019-08" db="EMBL/GenBank/DDBJ databases">
        <authorList>
            <person name="Kucharzyk K."/>
            <person name="Murdoch R.W."/>
            <person name="Higgins S."/>
            <person name="Loffler F."/>
        </authorList>
    </citation>
    <scope>NUCLEOTIDE SEQUENCE</scope>
</reference>
<organism evidence="1">
    <name type="scientific">bioreactor metagenome</name>
    <dbReference type="NCBI Taxonomy" id="1076179"/>
    <lineage>
        <taxon>unclassified sequences</taxon>
        <taxon>metagenomes</taxon>
        <taxon>ecological metagenomes</taxon>
    </lineage>
</organism>
<protein>
    <recommendedName>
        <fullName evidence="2">DNA-directed DNA polymerase</fullName>
    </recommendedName>
</protein>
<evidence type="ECO:0000313" key="1">
    <source>
        <dbReference type="EMBL" id="MPL91875.1"/>
    </source>
</evidence>
<dbReference type="PANTHER" id="PTHR11669:SF8">
    <property type="entry name" value="DNA POLYMERASE III SUBUNIT DELTA"/>
    <property type="match status" value="1"/>
</dbReference>